<dbReference type="Gene3D" id="1.20.120.530">
    <property type="entry name" value="GntR ligand-binding domain-like"/>
    <property type="match status" value="1"/>
</dbReference>
<evidence type="ECO:0000256" key="3">
    <source>
        <dbReference type="ARBA" id="ARBA00023163"/>
    </source>
</evidence>
<dbReference type="Gene3D" id="1.10.10.10">
    <property type="entry name" value="Winged helix-like DNA-binding domain superfamily/Winged helix DNA-binding domain"/>
    <property type="match status" value="1"/>
</dbReference>
<keyword evidence="1" id="KW-0805">Transcription regulation</keyword>
<protein>
    <recommendedName>
        <fullName evidence="4">HTH gntR-type domain-containing protein</fullName>
    </recommendedName>
</protein>
<dbReference type="KEGG" id="moc:BB934_44700"/>
<feature type="domain" description="HTH gntR-type" evidence="4">
    <location>
        <begin position="19"/>
        <end position="86"/>
    </location>
</feature>
<dbReference type="PANTHER" id="PTHR43537">
    <property type="entry name" value="TRANSCRIPTIONAL REGULATOR, GNTR FAMILY"/>
    <property type="match status" value="1"/>
</dbReference>
<keyword evidence="3" id="KW-0804">Transcription</keyword>
<dbReference type="OrthoDB" id="9788098at2"/>
<dbReference type="InterPro" id="IPR008920">
    <property type="entry name" value="TF_FadR/GntR_C"/>
</dbReference>
<dbReference type="InterPro" id="IPR000524">
    <property type="entry name" value="Tscrpt_reg_HTH_GntR"/>
</dbReference>
<dbReference type="SMART" id="SM00895">
    <property type="entry name" value="FCD"/>
    <property type="match status" value="1"/>
</dbReference>
<evidence type="ECO:0000313" key="5">
    <source>
        <dbReference type="EMBL" id="ANY85273.1"/>
    </source>
</evidence>
<dbReference type="Pfam" id="PF00392">
    <property type="entry name" value="GntR"/>
    <property type="match status" value="1"/>
</dbReference>
<dbReference type="Pfam" id="PF07729">
    <property type="entry name" value="FCD"/>
    <property type="match status" value="1"/>
</dbReference>
<dbReference type="EMBL" id="CP016620">
    <property type="protein sequence ID" value="ANY85273.1"/>
    <property type="molecule type" value="Genomic_DNA"/>
</dbReference>
<dbReference type="InterPro" id="IPR036388">
    <property type="entry name" value="WH-like_DNA-bd_sf"/>
</dbReference>
<dbReference type="SUPFAM" id="SSF46785">
    <property type="entry name" value="Winged helix' DNA-binding domain"/>
    <property type="match status" value="1"/>
</dbReference>
<sequence>MDGPEHRLTPVSDAAEASQTLAEQLFHRLTDAILQGELPLGSKISEPVLAQRYGVSRGPLREALHRLQERHLITRVPNQGPRVVEATREMLQSIYSVREVLEGLAAREAARNMSAEDIEALAEGVRRHEAEIAGLQPGVHNALGAADRDFHFRIARASGNPLLIEYLCNQFYPLLRLYRSRSDSIVLRSRALVEHKRILDAIQDRDPELAEIMMRRHIRSGGERRAEAMAFDASVDQQPRAGTRRRTRA</sequence>
<name>A0A1B2EZ97_9HYPH</name>
<dbReference type="PANTHER" id="PTHR43537:SF49">
    <property type="entry name" value="TRANSCRIPTIONAL REGULATORY PROTEIN"/>
    <property type="match status" value="1"/>
</dbReference>
<dbReference type="SMART" id="SM00345">
    <property type="entry name" value="HTH_GNTR"/>
    <property type="match status" value="1"/>
</dbReference>
<keyword evidence="2" id="KW-0238">DNA-binding</keyword>
<evidence type="ECO:0000256" key="1">
    <source>
        <dbReference type="ARBA" id="ARBA00023015"/>
    </source>
</evidence>
<reference evidence="5" key="1">
    <citation type="submission" date="2016-07" db="EMBL/GenBank/DDBJ databases">
        <title>Microvirga ossetica sp. nov. a new species of rhizobia isolated from root nodules of the legume species Vicia alpestris Steven originated from North Ossetia region in the Caucasus.</title>
        <authorList>
            <person name="Safronova V.I."/>
            <person name="Kuznetsova I.G."/>
            <person name="Sazanova A.L."/>
            <person name="Belimov A."/>
            <person name="Andronov E."/>
            <person name="Osledkin Y.S."/>
            <person name="Onishchuk O.P."/>
            <person name="Kurchak O.N."/>
            <person name="Shaposhnikov A.I."/>
            <person name="Willems A."/>
            <person name="Tikhonovich I.A."/>
        </authorList>
    </citation>
    <scope>NUCLEOTIDE SEQUENCE [LARGE SCALE GENOMIC DNA]</scope>
    <source>
        <strain evidence="5">V5/3M</strain>
        <plasmid evidence="5">unnamed4</plasmid>
    </source>
</reference>
<proteinExistence type="predicted"/>
<evidence type="ECO:0000259" key="4">
    <source>
        <dbReference type="PROSITE" id="PS50949"/>
    </source>
</evidence>
<keyword evidence="5" id="KW-0614">Plasmid</keyword>
<dbReference type="AlphaFoldDB" id="A0A1B2EZ97"/>
<evidence type="ECO:0000256" key="2">
    <source>
        <dbReference type="ARBA" id="ARBA00023125"/>
    </source>
</evidence>
<geneLocation type="plasmid" evidence="5">
    <name>unnamed4</name>
</geneLocation>
<dbReference type="InterPro" id="IPR036390">
    <property type="entry name" value="WH_DNA-bd_sf"/>
</dbReference>
<dbReference type="GO" id="GO:0003677">
    <property type="term" value="F:DNA binding"/>
    <property type="evidence" value="ECO:0007669"/>
    <property type="project" value="UniProtKB-KW"/>
</dbReference>
<dbReference type="SUPFAM" id="SSF48008">
    <property type="entry name" value="GntR ligand-binding domain-like"/>
    <property type="match status" value="1"/>
</dbReference>
<dbReference type="InterPro" id="IPR011711">
    <property type="entry name" value="GntR_C"/>
</dbReference>
<accession>A0A1B2EZ97</accession>
<dbReference type="RefSeq" id="WP_099516056.1">
    <property type="nucleotide sequence ID" value="NZ_CP016620.1"/>
</dbReference>
<dbReference type="PROSITE" id="PS50949">
    <property type="entry name" value="HTH_GNTR"/>
    <property type="match status" value="1"/>
</dbReference>
<dbReference type="GO" id="GO:0003700">
    <property type="term" value="F:DNA-binding transcription factor activity"/>
    <property type="evidence" value="ECO:0007669"/>
    <property type="project" value="InterPro"/>
</dbReference>
<gene>
    <name evidence="5" type="ORF">BB934_44700</name>
</gene>
<dbReference type="CDD" id="cd07377">
    <property type="entry name" value="WHTH_GntR"/>
    <property type="match status" value="1"/>
</dbReference>
<organism evidence="5">
    <name type="scientific">Microvirga ossetica</name>
    <dbReference type="NCBI Taxonomy" id="1882682"/>
    <lineage>
        <taxon>Bacteria</taxon>
        <taxon>Pseudomonadati</taxon>
        <taxon>Pseudomonadota</taxon>
        <taxon>Alphaproteobacteria</taxon>
        <taxon>Hyphomicrobiales</taxon>
        <taxon>Methylobacteriaceae</taxon>
        <taxon>Microvirga</taxon>
    </lineage>
</organism>